<reference evidence="1 2" key="1">
    <citation type="submission" date="2020-09" db="EMBL/GenBank/DDBJ databases">
        <title>De no assembly of potato wild relative species, Solanum commersonii.</title>
        <authorList>
            <person name="Cho K."/>
        </authorList>
    </citation>
    <scope>NUCLEOTIDE SEQUENCE [LARGE SCALE GENOMIC DNA]</scope>
    <source>
        <strain evidence="1">LZ3.2</strain>
        <tissue evidence="1">Leaf</tissue>
    </source>
</reference>
<keyword evidence="2" id="KW-1185">Reference proteome</keyword>
<accession>A0A9J5X6N0</accession>
<dbReference type="AlphaFoldDB" id="A0A9J5X6N0"/>
<protein>
    <submittedName>
        <fullName evidence="1">Uncharacterized protein</fullName>
    </submittedName>
</protein>
<dbReference type="Proteomes" id="UP000824120">
    <property type="component" value="Chromosome 10"/>
</dbReference>
<name>A0A9J5X6N0_SOLCO</name>
<evidence type="ECO:0000313" key="1">
    <source>
        <dbReference type="EMBL" id="KAG5583093.1"/>
    </source>
</evidence>
<comment type="caution">
    <text evidence="1">The sequence shown here is derived from an EMBL/GenBank/DDBJ whole genome shotgun (WGS) entry which is preliminary data.</text>
</comment>
<dbReference type="EMBL" id="JACXVP010000010">
    <property type="protein sequence ID" value="KAG5583093.1"/>
    <property type="molecule type" value="Genomic_DNA"/>
</dbReference>
<sequence length="65" mass="6747">MDETGVHSPKNVERAIVLAKGTASPVQTVAGKDSSNSLMAANLPKSVRILPANFNTIAETGHSCI</sequence>
<evidence type="ECO:0000313" key="2">
    <source>
        <dbReference type="Proteomes" id="UP000824120"/>
    </source>
</evidence>
<gene>
    <name evidence="1" type="ORF">H5410_053720</name>
</gene>
<proteinExistence type="predicted"/>
<organism evidence="1 2">
    <name type="scientific">Solanum commersonii</name>
    <name type="common">Commerson's wild potato</name>
    <name type="synonym">Commerson's nightshade</name>
    <dbReference type="NCBI Taxonomy" id="4109"/>
    <lineage>
        <taxon>Eukaryota</taxon>
        <taxon>Viridiplantae</taxon>
        <taxon>Streptophyta</taxon>
        <taxon>Embryophyta</taxon>
        <taxon>Tracheophyta</taxon>
        <taxon>Spermatophyta</taxon>
        <taxon>Magnoliopsida</taxon>
        <taxon>eudicotyledons</taxon>
        <taxon>Gunneridae</taxon>
        <taxon>Pentapetalae</taxon>
        <taxon>asterids</taxon>
        <taxon>lamiids</taxon>
        <taxon>Solanales</taxon>
        <taxon>Solanaceae</taxon>
        <taxon>Solanoideae</taxon>
        <taxon>Solaneae</taxon>
        <taxon>Solanum</taxon>
    </lineage>
</organism>